<keyword evidence="1" id="KW-1133">Transmembrane helix</keyword>
<dbReference type="KEGG" id="tbg:TbgDal_VIII2160"/>
<dbReference type="EMBL" id="FN554971">
    <property type="protein sequence ID" value="CBH13268.1"/>
    <property type="molecule type" value="Genomic_DNA"/>
</dbReference>
<dbReference type="Proteomes" id="UP000002316">
    <property type="component" value="Chromosome 8"/>
</dbReference>
<proteinExistence type="predicted"/>
<evidence type="ECO:0000313" key="3">
    <source>
        <dbReference type="Proteomes" id="UP000002316"/>
    </source>
</evidence>
<reference evidence="3" key="1">
    <citation type="journal article" date="2010" name="PLoS Negl. Trop. Dis.">
        <title>The genome sequence of Trypanosoma brucei gambiense, causative agent of chronic human african trypanosomiasis.</title>
        <authorList>
            <person name="Jackson A.P."/>
            <person name="Sanders M."/>
            <person name="Berry A."/>
            <person name="McQuillan J."/>
            <person name="Aslett M.A."/>
            <person name="Quail M.A."/>
            <person name="Chukualim B."/>
            <person name="Capewell P."/>
            <person name="MacLeod A."/>
            <person name="Melville S.E."/>
            <person name="Gibson W."/>
            <person name="Barry J.D."/>
            <person name="Berriman M."/>
            <person name="Hertz-Fowler C."/>
        </authorList>
    </citation>
    <scope>NUCLEOTIDE SEQUENCE [LARGE SCALE GENOMIC DNA]</scope>
    <source>
        <strain evidence="3">MHOM/CI/86/DAL972</strain>
    </source>
</reference>
<gene>
    <name evidence="2" type="ORF">TbgDal_VIII2160</name>
</gene>
<keyword evidence="1" id="KW-0812">Transmembrane</keyword>
<evidence type="ECO:0000313" key="2">
    <source>
        <dbReference type="EMBL" id="CBH13268.1"/>
    </source>
</evidence>
<dbReference type="AlphaFoldDB" id="C9ZV30"/>
<organism evidence="2 3">
    <name type="scientific">Trypanosoma brucei gambiense (strain MHOM/CI/86/DAL972)</name>
    <dbReference type="NCBI Taxonomy" id="679716"/>
    <lineage>
        <taxon>Eukaryota</taxon>
        <taxon>Discoba</taxon>
        <taxon>Euglenozoa</taxon>
        <taxon>Kinetoplastea</taxon>
        <taxon>Metakinetoplastina</taxon>
        <taxon>Trypanosomatida</taxon>
        <taxon>Trypanosomatidae</taxon>
        <taxon>Trypanosoma</taxon>
    </lineage>
</organism>
<name>C9ZV30_TRYB9</name>
<evidence type="ECO:0000256" key="1">
    <source>
        <dbReference type="SAM" id="Phobius"/>
    </source>
</evidence>
<feature type="transmembrane region" description="Helical" evidence="1">
    <location>
        <begin position="12"/>
        <end position="28"/>
    </location>
</feature>
<protein>
    <submittedName>
        <fullName evidence="2">Uncharacterized protein</fullName>
    </submittedName>
</protein>
<sequence length="102" mass="11953">MRHVDLTTWHDIPSVFLLAQIGCCRLLLMRPKQTHKKRKIKPPSQGLFRGRWGVRRKEWGKKNICMAALMSGVRNRALGPMLCYSRCIFFHLFICVRTSTPR</sequence>
<dbReference type="RefSeq" id="XP_011775545.1">
    <property type="nucleotide sequence ID" value="XM_011777243.1"/>
</dbReference>
<keyword evidence="1" id="KW-0472">Membrane</keyword>
<dbReference type="GeneID" id="23863387"/>
<accession>C9ZV30</accession>